<name>A0A7M1NYE4_HAEPA</name>
<evidence type="ECO:0000313" key="21">
    <source>
        <dbReference type="Proteomes" id="UP000595009"/>
    </source>
</evidence>
<keyword evidence="15" id="KW-0998">Cell outer membrane</keyword>
<keyword evidence="16" id="KW-0175">Coiled coil</keyword>
<evidence type="ECO:0000259" key="19">
    <source>
        <dbReference type="PROSITE" id="PS51691"/>
    </source>
</evidence>
<evidence type="ECO:0000256" key="2">
    <source>
        <dbReference type="ARBA" id="ARBA00004418"/>
    </source>
</evidence>
<dbReference type="GO" id="GO:0009986">
    <property type="term" value="C:cell surface"/>
    <property type="evidence" value="ECO:0007669"/>
    <property type="project" value="UniProtKB-SubCell"/>
</dbReference>
<keyword evidence="8" id="KW-0812">Transmembrane</keyword>
<evidence type="ECO:0000256" key="10">
    <source>
        <dbReference type="ARBA" id="ARBA00022764"/>
    </source>
</evidence>
<evidence type="ECO:0000256" key="17">
    <source>
        <dbReference type="SAM" id="SignalP"/>
    </source>
</evidence>
<dbReference type="Gene3D" id="2.160.20.20">
    <property type="match status" value="2"/>
</dbReference>
<dbReference type="Gene3D" id="2.40.128.130">
    <property type="entry name" value="Autotransporter beta-domain"/>
    <property type="match status" value="1"/>
</dbReference>
<gene>
    <name evidence="20" type="ORF">INP94_02830</name>
</gene>
<evidence type="ECO:0000256" key="9">
    <source>
        <dbReference type="ARBA" id="ARBA00022729"/>
    </source>
</evidence>
<dbReference type="InterPro" id="IPR050909">
    <property type="entry name" value="Bact_Autotransporter_VF"/>
</dbReference>
<dbReference type="InterPro" id="IPR000710">
    <property type="entry name" value="Peptidase_S6"/>
</dbReference>
<keyword evidence="12" id="KW-0720">Serine protease</keyword>
<dbReference type="EMBL" id="CP063120">
    <property type="protein sequence ID" value="QOR17840.1"/>
    <property type="molecule type" value="Genomic_DNA"/>
</dbReference>
<dbReference type="GO" id="GO:0004252">
    <property type="term" value="F:serine-type endopeptidase activity"/>
    <property type="evidence" value="ECO:0007669"/>
    <property type="project" value="InterPro"/>
</dbReference>
<dbReference type="PANTHER" id="PTHR12338">
    <property type="entry name" value="AUTOTRANSPORTER"/>
    <property type="match status" value="1"/>
</dbReference>
<dbReference type="PRINTS" id="PR00921">
    <property type="entry name" value="IGASERPTASE"/>
</dbReference>
<feature type="domain" description="Autotransporter" evidence="18">
    <location>
        <begin position="1229"/>
        <end position="1487"/>
    </location>
</feature>
<evidence type="ECO:0000256" key="5">
    <source>
        <dbReference type="ARBA" id="ARBA00022452"/>
    </source>
</evidence>
<evidence type="ECO:0000256" key="1">
    <source>
        <dbReference type="ARBA" id="ARBA00004241"/>
    </source>
</evidence>
<dbReference type="InterPro" id="IPR012332">
    <property type="entry name" value="Autotransporter_pectin_lyase_C"/>
</dbReference>
<dbReference type="InterPro" id="IPR057393">
    <property type="entry name" value="PIC_HAP1_IgA0_b-sol2"/>
</dbReference>
<evidence type="ECO:0000256" key="16">
    <source>
        <dbReference type="SAM" id="Coils"/>
    </source>
</evidence>
<organism evidence="20 21">
    <name type="scientific">Haemophilus parainfluenzae</name>
    <dbReference type="NCBI Taxonomy" id="729"/>
    <lineage>
        <taxon>Bacteria</taxon>
        <taxon>Pseudomonadati</taxon>
        <taxon>Pseudomonadota</taxon>
        <taxon>Gammaproteobacteria</taxon>
        <taxon>Pasteurellales</taxon>
        <taxon>Pasteurellaceae</taxon>
        <taxon>Haemophilus</taxon>
    </lineage>
</organism>
<feature type="chain" id="PRO_5029917920" evidence="17">
    <location>
        <begin position="26"/>
        <end position="1487"/>
    </location>
</feature>
<sequence length="1487" mass="164631">MNKIKLLRPTLAAVAVSVICASAQGATVRNDVDYQYFRDFAENKGAFRQGATNVGIYNNQGQYVGTMLPNVPMPDLAVTNRREGFNTLFHPQYVASVKHMGSYYNSVPLQFGEDSHNPDNHHFTYLTVDLNEHPDLDFNAPRLHKLVTEVAPIPVNNAESRKNAMLDKSRYPYFVRVGSGTQKSRNQYGQDSDVAYHHQYLIGGTPMRINSSDSNQMQFNGNLFEDGLPTYGQKGDSGSPLLVYDAKEKRWELAGTLATLWSDPRNDYTVAQNVYMANTIKDDEIDLRITAQENYWKGEGASSSKLKLADPAKKYLDNGIERPSLANGKTVHFSGVENSELILENTINQGAGALYFNNNMTVRASNNNDSWTGAGVVVNGNKTVNWQVKNPQGDRLSKLGTGTLLVNGKGKNLGDISVGDGTVILDQKAENDQQQAFNQVGITSGRGTVVLANDKQVNPNKIYFGFRGGRLDLNGNALSFSYIQNADDGAKIVNHNRNQTASITIGKDLAENELEWVNWSKKPQTVFGIYEYVNTHRNNRTDYFRLKPNGNPNQYFPVDQNSSNDWEFLSSNKAEAIPKIYSLATFSGTLGETDSSRPNGGLNVTFNPSNSNNLLLLNGGANLNGSLNVEKGNVVLSGVPVAHAYDYLRNKEVVRENEWTDRQFTAREFNVTGNAKLESGRNVSQLNGNFNAKDQGQIKLGFVQGESKNCMRSTHTGETKCENNAVLSQSVFNQLPTTKVTGNVNLQNQSQLQLGKAHLVGRINADEQTQVTLKPESQWTLTGNSNVGNLALSNSLITLNQRYDEIGNNHKGNIDFNELTINGNLTGTGSFRFLTNVAERRGDHIVVNGLANGAFQLSLKNTGAEPNEISPLSLVKLNNPGQNNANARFTLENGYVDLGAYRYILANNNNDYRLYNPLRDAQVNHGASTQTQELSREEYEAVQRQIKAKQRELNSLNAQYERAKRQTDAKNAEVNRLQNTVNQTDAKLKNIVEQYNAVGQNQKAKRNYLYRQYTQLINTLKQQNNRLSTAKNAAAELLKTQTNATNLVAKLRQDITSLEASKAPQKTGNIDKARELCEAQGASHAICSKVLRIANTSDLTRFENELDIAIQRLENAEKALALAMNDGDAQAIAYAKEAVENASKEVLTSLENNYESLSEIEQFLAENESKNSESTNAKVAEMLATQANLENNKPQSALVSRYSNTALSEMSANVNVALQIARNLDRHLLSQDNSNVWVNTESTKQNYRSNFYRPYKQSLTMTQIGVANNVNDNVRVGAVLSHSRANNTFAENVSGKNRLTALSTYVKGNWNNGIFASLDLGYGRSRNTIDFDGKNNVFHRSLFSAGVNAGIQWDWGVNVQPSIGIRYNRLSKANYHLAEAKVENKALNLMTYRVGLALSKTFDVAGVKLTPSVASYYNDATQRKMAVNGALSVNNIGMQQQFGRYFNHEAGLAAQFNQWQVSAQVGMLKGSDITTQKYAAFKLGYTW</sequence>
<dbReference type="InterPro" id="IPR030396">
    <property type="entry name" value="Peptidase_S6_dom"/>
</dbReference>
<dbReference type="InterPro" id="IPR005546">
    <property type="entry name" value="Autotransporte_beta"/>
</dbReference>
<dbReference type="GO" id="GO:0006508">
    <property type="term" value="P:proteolysis"/>
    <property type="evidence" value="ECO:0007669"/>
    <property type="project" value="UniProtKB-KW"/>
</dbReference>
<feature type="signal peptide" evidence="17">
    <location>
        <begin position="1"/>
        <end position="25"/>
    </location>
</feature>
<dbReference type="Gene3D" id="2.40.10.120">
    <property type="match status" value="1"/>
</dbReference>
<keyword evidence="11" id="KW-0378">Hydrolase</keyword>
<dbReference type="PANTHER" id="PTHR12338:SF10">
    <property type="entry name" value="ADHESION AND PENETRATION PROTEIN AUTOTRANSPORTER"/>
    <property type="match status" value="1"/>
</dbReference>
<dbReference type="InterPro" id="IPR004899">
    <property type="entry name" value="Pertactin_central"/>
</dbReference>
<dbReference type="PROSITE" id="PS51208">
    <property type="entry name" value="AUTOTRANSPORTER"/>
    <property type="match status" value="1"/>
</dbReference>
<keyword evidence="10" id="KW-0574">Periplasm</keyword>
<dbReference type="InterPro" id="IPR011050">
    <property type="entry name" value="Pectin_lyase_fold/virulence"/>
</dbReference>
<evidence type="ECO:0000256" key="3">
    <source>
        <dbReference type="ARBA" id="ARBA00004571"/>
    </source>
</evidence>
<keyword evidence="5" id="KW-1134">Transmembrane beta strand</keyword>
<dbReference type="Pfam" id="PF24078">
    <property type="entry name" value="Beta-sol_PIC_HAP1_IgA0_2nd"/>
    <property type="match status" value="1"/>
</dbReference>
<accession>A0A7M1NYE4</accession>
<dbReference type="Gene3D" id="3.30.160.280">
    <property type="match status" value="1"/>
</dbReference>
<dbReference type="Pfam" id="PF03212">
    <property type="entry name" value="Pertactin"/>
    <property type="match status" value="1"/>
</dbReference>
<dbReference type="PROSITE" id="PS51691">
    <property type="entry name" value="PEPTIDASE_S6"/>
    <property type="match status" value="1"/>
</dbReference>
<feature type="coiled-coil region" evidence="16">
    <location>
        <begin position="932"/>
        <end position="1040"/>
    </location>
</feature>
<dbReference type="GO" id="GO:0042597">
    <property type="term" value="C:periplasmic space"/>
    <property type="evidence" value="ECO:0007669"/>
    <property type="project" value="UniProtKB-SubCell"/>
</dbReference>
<dbReference type="SUPFAM" id="SSF51126">
    <property type="entry name" value="Pectin lyase-like"/>
    <property type="match status" value="1"/>
</dbReference>
<comment type="subcellular location">
    <subcellularLocation>
        <location evidence="3">Cell outer membrane</location>
        <topology evidence="3">Multi-pass membrane protein</topology>
    </subcellularLocation>
    <subcellularLocation>
        <location evidence="1">Cell surface</location>
    </subcellularLocation>
    <subcellularLocation>
        <location evidence="2">Periplasm</location>
    </subcellularLocation>
    <subcellularLocation>
        <location evidence="4">Secreted</location>
    </subcellularLocation>
</comment>
<reference evidence="20 21" key="1">
    <citation type="submission" date="2020-10" db="EMBL/GenBank/DDBJ databases">
        <title>Genomic diversity and antimicrobial resistance of Haemophilus colonising the airways of young children with cystic fibrosis.</title>
        <authorList>
            <person name="Watts S.C."/>
            <person name="Judd L.M."/>
            <person name="Carzino R."/>
            <person name="Ranganathan S."/>
            <person name="Holt K.E."/>
        </authorList>
    </citation>
    <scope>NUCLEOTIDE SEQUENCE [LARGE SCALE GENOMIC DNA]</scope>
    <source>
        <strain evidence="20 21">M1C137_2</strain>
    </source>
</reference>
<dbReference type="GO" id="GO:0005576">
    <property type="term" value="C:extracellular region"/>
    <property type="evidence" value="ECO:0007669"/>
    <property type="project" value="UniProtKB-SubCell"/>
</dbReference>
<evidence type="ECO:0000256" key="11">
    <source>
        <dbReference type="ARBA" id="ARBA00022801"/>
    </source>
</evidence>
<keyword evidence="9 17" id="KW-0732">Signal</keyword>
<feature type="coiled-coil region" evidence="16">
    <location>
        <begin position="1099"/>
        <end position="1167"/>
    </location>
</feature>
<evidence type="ECO:0000259" key="18">
    <source>
        <dbReference type="PROSITE" id="PS51208"/>
    </source>
</evidence>
<evidence type="ECO:0000256" key="12">
    <source>
        <dbReference type="ARBA" id="ARBA00022825"/>
    </source>
</evidence>
<evidence type="ECO:0000256" key="13">
    <source>
        <dbReference type="ARBA" id="ARBA00023136"/>
    </source>
</evidence>
<evidence type="ECO:0000313" key="20">
    <source>
        <dbReference type="EMBL" id="QOR17840.1"/>
    </source>
</evidence>
<dbReference type="SUPFAM" id="SSF103515">
    <property type="entry name" value="Autotransporter"/>
    <property type="match status" value="1"/>
</dbReference>
<evidence type="ECO:0000256" key="8">
    <source>
        <dbReference type="ARBA" id="ARBA00022692"/>
    </source>
</evidence>
<evidence type="ECO:0000256" key="14">
    <source>
        <dbReference type="ARBA" id="ARBA00023145"/>
    </source>
</evidence>
<dbReference type="GO" id="GO:0009279">
    <property type="term" value="C:cell outer membrane"/>
    <property type="evidence" value="ECO:0007669"/>
    <property type="project" value="UniProtKB-SubCell"/>
</dbReference>
<dbReference type="RefSeq" id="WP_197543977.1">
    <property type="nucleotide sequence ID" value="NZ_CP063120.1"/>
</dbReference>
<evidence type="ECO:0000256" key="15">
    <source>
        <dbReference type="ARBA" id="ARBA00023237"/>
    </source>
</evidence>
<dbReference type="CDD" id="cd01343">
    <property type="entry name" value="PL1_Passenger_AT"/>
    <property type="match status" value="1"/>
</dbReference>
<evidence type="ECO:0000256" key="4">
    <source>
        <dbReference type="ARBA" id="ARBA00004613"/>
    </source>
</evidence>
<evidence type="ECO:0000256" key="7">
    <source>
        <dbReference type="ARBA" id="ARBA00022670"/>
    </source>
</evidence>
<evidence type="ECO:0000256" key="6">
    <source>
        <dbReference type="ARBA" id="ARBA00022525"/>
    </source>
</evidence>
<protein>
    <submittedName>
        <fullName evidence="20">Peptidase</fullName>
    </submittedName>
</protein>
<dbReference type="Pfam" id="PF02395">
    <property type="entry name" value="Peptidase_S6"/>
    <property type="match status" value="1"/>
</dbReference>
<keyword evidence="14" id="KW-0865">Zymogen</keyword>
<dbReference type="InterPro" id="IPR036709">
    <property type="entry name" value="Autotransporte_beta_dom_sf"/>
</dbReference>
<keyword evidence="6" id="KW-0964">Secreted</keyword>
<keyword evidence="13" id="KW-0472">Membrane</keyword>
<proteinExistence type="predicted"/>
<feature type="domain" description="Peptidase S6" evidence="19">
    <location>
        <begin position="26"/>
        <end position="278"/>
    </location>
</feature>
<dbReference type="SMART" id="SM00869">
    <property type="entry name" value="Autotransporter"/>
    <property type="match status" value="1"/>
</dbReference>
<keyword evidence="7" id="KW-0645">Protease</keyword>
<dbReference type="Proteomes" id="UP000595009">
    <property type="component" value="Chromosome"/>
</dbReference>